<evidence type="ECO:0000256" key="10">
    <source>
        <dbReference type="ARBA" id="ARBA00023204"/>
    </source>
</evidence>
<feature type="binding site" evidence="15">
    <location>
        <begin position="29"/>
        <end position="36"/>
    </location>
    <ligand>
        <name>ATP</name>
        <dbReference type="ChEBI" id="CHEBI:30616"/>
    </ligand>
</feature>
<evidence type="ECO:0000256" key="6">
    <source>
        <dbReference type="ARBA" id="ARBA00022806"/>
    </source>
</evidence>
<keyword evidence="11" id="KW-0413">Isomerase</keyword>
<dbReference type="EC" id="5.6.2.4" evidence="13"/>
<evidence type="ECO:0000256" key="7">
    <source>
        <dbReference type="ARBA" id="ARBA00022839"/>
    </source>
</evidence>
<dbReference type="EMBL" id="MFJB01000054">
    <property type="protein sequence ID" value="OGF99686.1"/>
    <property type="molecule type" value="Genomic_DNA"/>
</dbReference>
<evidence type="ECO:0000313" key="18">
    <source>
        <dbReference type="EMBL" id="OGF99686.1"/>
    </source>
</evidence>
<dbReference type="GO" id="GO:0043138">
    <property type="term" value="F:3'-5' DNA helicase activity"/>
    <property type="evidence" value="ECO:0007669"/>
    <property type="project" value="UniProtKB-EC"/>
</dbReference>
<dbReference type="InterPro" id="IPR038726">
    <property type="entry name" value="PDDEXK_AddAB-type"/>
</dbReference>
<dbReference type="Pfam" id="PF12705">
    <property type="entry name" value="PDDEXK_1"/>
    <property type="match status" value="1"/>
</dbReference>
<feature type="domain" description="UvrD-like helicase ATP-binding" evidence="16">
    <location>
        <begin position="8"/>
        <end position="296"/>
    </location>
</feature>
<dbReference type="PANTHER" id="PTHR11070:SF48">
    <property type="entry name" value="ATP-DEPENDENT HELICASE_NUCLEASE SUBUNIT A"/>
    <property type="match status" value="1"/>
</dbReference>
<keyword evidence="10" id="KW-0234">DNA repair</keyword>
<evidence type="ECO:0000259" key="17">
    <source>
        <dbReference type="PROSITE" id="PS51217"/>
    </source>
</evidence>
<evidence type="ECO:0000256" key="15">
    <source>
        <dbReference type="PROSITE-ProRule" id="PRU00560"/>
    </source>
</evidence>
<keyword evidence="8 15" id="KW-0067">ATP-binding</keyword>
<dbReference type="GO" id="GO:0033202">
    <property type="term" value="C:DNA helicase complex"/>
    <property type="evidence" value="ECO:0007669"/>
    <property type="project" value="TreeGrafter"/>
</dbReference>
<dbReference type="Gene3D" id="3.40.50.300">
    <property type="entry name" value="P-loop containing nucleotide triphosphate hydrolases"/>
    <property type="match status" value="2"/>
</dbReference>
<dbReference type="InterPro" id="IPR011335">
    <property type="entry name" value="Restrct_endonuc-II-like"/>
</dbReference>
<evidence type="ECO:0000259" key="16">
    <source>
        <dbReference type="PROSITE" id="PS51198"/>
    </source>
</evidence>
<keyword evidence="6 15" id="KW-0347">Helicase</keyword>
<keyword evidence="5 15" id="KW-0378">Hydrolase</keyword>
<protein>
    <recommendedName>
        <fullName evidence="13">DNA 3'-5' helicase</fullName>
        <ecNumber evidence="13">5.6.2.4</ecNumber>
    </recommendedName>
</protein>
<dbReference type="Gene3D" id="1.10.10.160">
    <property type="match status" value="1"/>
</dbReference>
<evidence type="ECO:0000256" key="11">
    <source>
        <dbReference type="ARBA" id="ARBA00023235"/>
    </source>
</evidence>
<evidence type="ECO:0000256" key="5">
    <source>
        <dbReference type="ARBA" id="ARBA00022801"/>
    </source>
</evidence>
<dbReference type="PANTHER" id="PTHR11070">
    <property type="entry name" value="UVRD / RECB / PCRA DNA HELICASE FAMILY MEMBER"/>
    <property type="match status" value="1"/>
</dbReference>
<sequence length="974" mass="112781">MKNSATSIILNREQQQAVTHNKGPLLIIAGAGTGKTTVITERIKWLIEDKNINPQEILALTFTEKAAREMEERVDVALPYGLPEMWISTFHSFGERVLRQDALTIGLDPGFKLMSEAESVIFFRQNLFQFDLQFYRPLGNPHKFIEALLTHFDRLKDEDISPKVYLAWAKKKASDQYLELANAFSTYEELKIKESVMDFADLITNALLLFRDRKNILREYQDRFKYILIDEFQDTNIAQNELAILLSGDKKNITTVADDDQAIYRWRGAAVSNIIQFRKRFPKVKIIVLKQNYRSTSAILEASYKLIQNNNPDRLEVKEKISKKLIPVRKIAGDPIDFIFANRVENEAEEVAWKIKEEMKENNKNVTYSDFAVLVRANQHADAFIRAFQRASISYQFLGPGMLFKQPEVKDLIAYLKFLVNIDDSVALFRILNHPIFDIPIRDLTSLLNFTRRIGVTLYEALDILVADKKQLSDLSSRRINYRPYLPYFSEISVSKFIKIFDMIDKHLQLIKKETAGQILYSFLETSGLLKKFTKYESSREEKEVLNISKFFDKLKSYEVTNEDASVLAIVDWIDMSMELGESPLSADTDWVKNDAVNILTVHSAKGLEFKYVFLVNLVSDRFPTRERKEKIPVPVELVKEILPVGDYHLEEERRLFYVGLTRARDKCFLSAASYYGEGKRIRKISSFVIETLGKEVLSKVNKSEQEQNSQLTLLEWKKEEEEEKKSIHPSIEYLSFTQINTFLTCPLQYKYRFVLKIPVPASAAASFGSSIHLALQKFYENYKQDKNADKKNLLNLLDEVWIPLGYGNKKYEEKMKDRGKNMLSLYYDKAHSQDIVVTDLEKLFRLKLDTNLKLGGKIDRVDKLETGKMEIIDYKTGRRPKDTEIAKNLQMTVYALAANDRGLYNLPPQNVLLSFYFLEEGVKVSSQRNQEDLDNAKQQLITIAHDINNSNFNPKVGSWCDFCDFRLICEAWQ</sequence>
<reference evidence="18 19" key="1">
    <citation type="journal article" date="2016" name="Nat. Commun.">
        <title>Thousands of microbial genomes shed light on interconnected biogeochemical processes in an aquifer system.</title>
        <authorList>
            <person name="Anantharaman K."/>
            <person name="Brown C.T."/>
            <person name="Hug L.A."/>
            <person name="Sharon I."/>
            <person name="Castelle C.J."/>
            <person name="Probst A.J."/>
            <person name="Thomas B.C."/>
            <person name="Singh A."/>
            <person name="Wilkins M.J."/>
            <person name="Karaoz U."/>
            <person name="Brodie E.L."/>
            <person name="Williams K.H."/>
            <person name="Hubbard S.S."/>
            <person name="Banfield J.F."/>
        </authorList>
    </citation>
    <scope>NUCLEOTIDE SEQUENCE [LARGE SCALE GENOMIC DNA]</scope>
</reference>
<dbReference type="Gene3D" id="1.10.486.10">
    <property type="entry name" value="PCRA, domain 4"/>
    <property type="match status" value="1"/>
</dbReference>
<dbReference type="GO" id="GO:0000725">
    <property type="term" value="P:recombinational repair"/>
    <property type="evidence" value="ECO:0007669"/>
    <property type="project" value="TreeGrafter"/>
</dbReference>
<comment type="caution">
    <text evidence="18">The sequence shown here is derived from an EMBL/GenBank/DDBJ whole genome shotgun (WGS) entry which is preliminary data.</text>
</comment>
<name>A0A1F5YIA4_9BACT</name>
<dbReference type="Proteomes" id="UP000177396">
    <property type="component" value="Unassembled WGS sequence"/>
</dbReference>
<dbReference type="PROSITE" id="PS51198">
    <property type="entry name" value="UVRD_HELICASE_ATP_BIND"/>
    <property type="match status" value="1"/>
</dbReference>
<dbReference type="Pfam" id="PF13361">
    <property type="entry name" value="UvrD_C"/>
    <property type="match status" value="1"/>
</dbReference>
<evidence type="ECO:0000313" key="19">
    <source>
        <dbReference type="Proteomes" id="UP000177396"/>
    </source>
</evidence>
<gene>
    <name evidence="18" type="ORF">A2153_00510</name>
</gene>
<evidence type="ECO:0000256" key="12">
    <source>
        <dbReference type="ARBA" id="ARBA00034617"/>
    </source>
</evidence>
<dbReference type="Gene3D" id="3.90.320.10">
    <property type="match status" value="1"/>
</dbReference>
<comment type="similarity">
    <text evidence="1">Belongs to the helicase family. UvrD subfamily.</text>
</comment>
<accession>A0A1F5YIA4</accession>
<dbReference type="PROSITE" id="PS51217">
    <property type="entry name" value="UVRD_HELICASE_CTER"/>
    <property type="match status" value="1"/>
</dbReference>
<evidence type="ECO:0000256" key="14">
    <source>
        <dbReference type="ARBA" id="ARBA00048988"/>
    </source>
</evidence>
<dbReference type="CDD" id="cd17932">
    <property type="entry name" value="DEXQc_UvrD"/>
    <property type="match status" value="1"/>
</dbReference>
<dbReference type="InterPro" id="IPR014016">
    <property type="entry name" value="UvrD-like_ATP-bd"/>
</dbReference>
<dbReference type="GO" id="GO:0005524">
    <property type="term" value="F:ATP binding"/>
    <property type="evidence" value="ECO:0007669"/>
    <property type="project" value="UniProtKB-UniRule"/>
</dbReference>
<dbReference type="Pfam" id="PF00580">
    <property type="entry name" value="UvrD-helicase"/>
    <property type="match status" value="1"/>
</dbReference>
<keyword evidence="3 15" id="KW-0547">Nucleotide-binding</keyword>
<evidence type="ECO:0000256" key="1">
    <source>
        <dbReference type="ARBA" id="ARBA00009922"/>
    </source>
</evidence>
<dbReference type="InterPro" id="IPR013986">
    <property type="entry name" value="DExx_box_DNA_helicase_dom_sf"/>
</dbReference>
<evidence type="ECO:0000256" key="4">
    <source>
        <dbReference type="ARBA" id="ARBA00022763"/>
    </source>
</evidence>
<evidence type="ECO:0000256" key="8">
    <source>
        <dbReference type="ARBA" id="ARBA00022840"/>
    </source>
</evidence>
<evidence type="ECO:0000256" key="13">
    <source>
        <dbReference type="ARBA" id="ARBA00034808"/>
    </source>
</evidence>
<keyword evidence="7" id="KW-0269">Exonuclease</keyword>
<evidence type="ECO:0000256" key="3">
    <source>
        <dbReference type="ARBA" id="ARBA00022741"/>
    </source>
</evidence>
<keyword evidence="9" id="KW-0238">DNA-binding</keyword>
<dbReference type="AlphaFoldDB" id="A0A1F5YIA4"/>
<keyword evidence="2" id="KW-0540">Nuclease</keyword>
<dbReference type="SUPFAM" id="SSF52540">
    <property type="entry name" value="P-loop containing nucleoside triphosphate hydrolases"/>
    <property type="match status" value="1"/>
</dbReference>
<evidence type="ECO:0000256" key="2">
    <source>
        <dbReference type="ARBA" id="ARBA00022722"/>
    </source>
</evidence>
<proteinExistence type="inferred from homology"/>
<dbReference type="InterPro" id="IPR014017">
    <property type="entry name" value="DNA_helicase_UvrD-like_C"/>
</dbReference>
<dbReference type="GO" id="GO:0003677">
    <property type="term" value="F:DNA binding"/>
    <property type="evidence" value="ECO:0007669"/>
    <property type="project" value="UniProtKB-KW"/>
</dbReference>
<keyword evidence="4" id="KW-0227">DNA damage</keyword>
<organism evidence="18 19">
    <name type="scientific">Candidatus Gottesmanbacteria bacterium RBG_16_38_7b</name>
    <dbReference type="NCBI Taxonomy" id="1798372"/>
    <lineage>
        <taxon>Bacteria</taxon>
        <taxon>Candidatus Gottesmaniibacteriota</taxon>
    </lineage>
</organism>
<dbReference type="SUPFAM" id="SSF52980">
    <property type="entry name" value="Restriction endonuclease-like"/>
    <property type="match status" value="1"/>
</dbReference>
<evidence type="ECO:0000256" key="9">
    <source>
        <dbReference type="ARBA" id="ARBA00023125"/>
    </source>
</evidence>
<comment type="catalytic activity">
    <reaction evidence="14">
        <text>ATP + H2O = ADP + phosphate + H(+)</text>
        <dbReference type="Rhea" id="RHEA:13065"/>
        <dbReference type="ChEBI" id="CHEBI:15377"/>
        <dbReference type="ChEBI" id="CHEBI:15378"/>
        <dbReference type="ChEBI" id="CHEBI:30616"/>
        <dbReference type="ChEBI" id="CHEBI:43474"/>
        <dbReference type="ChEBI" id="CHEBI:456216"/>
        <dbReference type="EC" id="5.6.2.4"/>
    </reaction>
</comment>
<comment type="catalytic activity">
    <reaction evidence="12">
        <text>Couples ATP hydrolysis with the unwinding of duplex DNA by translocating in the 3'-5' direction.</text>
        <dbReference type="EC" id="5.6.2.4"/>
    </reaction>
</comment>
<feature type="domain" description="UvrD-like helicase C-terminal" evidence="17">
    <location>
        <begin position="297"/>
        <end position="607"/>
    </location>
</feature>
<dbReference type="InterPro" id="IPR000212">
    <property type="entry name" value="DNA_helicase_UvrD/REP"/>
</dbReference>
<dbReference type="GO" id="GO:0005829">
    <property type="term" value="C:cytosol"/>
    <property type="evidence" value="ECO:0007669"/>
    <property type="project" value="TreeGrafter"/>
</dbReference>
<dbReference type="InterPro" id="IPR027417">
    <property type="entry name" value="P-loop_NTPase"/>
</dbReference>
<dbReference type="GO" id="GO:0004527">
    <property type="term" value="F:exonuclease activity"/>
    <property type="evidence" value="ECO:0007669"/>
    <property type="project" value="UniProtKB-KW"/>
</dbReference>
<dbReference type="InterPro" id="IPR011604">
    <property type="entry name" value="PDDEXK-like_dom_sf"/>
</dbReference>